<dbReference type="InterPro" id="IPR027417">
    <property type="entry name" value="P-loop_NTPase"/>
</dbReference>
<dbReference type="KEGG" id="pog:Pogu_0619"/>
<dbReference type="PANTHER" id="PTHR30121:SF6">
    <property type="entry name" value="SLR6007 PROTEIN"/>
    <property type="match status" value="1"/>
</dbReference>
<dbReference type="InterPro" id="IPR002789">
    <property type="entry name" value="HerA_central"/>
</dbReference>
<gene>
    <name evidence="3" type="ordered locus">Pogu_0619</name>
</gene>
<dbReference type="EMBL" id="CP003316">
    <property type="protein sequence ID" value="AFA38646.1"/>
    <property type="molecule type" value="Genomic_DNA"/>
</dbReference>
<dbReference type="Gene3D" id="3.40.50.300">
    <property type="entry name" value="P-loop containing nucleotide triphosphate hydrolases"/>
    <property type="match status" value="1"/>
</dbReference>
<dbReference type="HOGENOM" id="CLU_418993_0_0_2"/>
<dbReference type="SUPFAM" id="SSF52540">
    <property type="entry name" value="P-loop containing nucleoside triphosphate hydrolases"/>
    <property type="match status" value="1"/>
</dbReference>
<keyword evidence="1" id="KW-1133">Transmembrane helix</keyword>
<evidence type="ECO:0000313" key="4">
    <source>
        <dbReference type="Proteomes" id="UP000009062"/>
    </source>
</evidence>
<organism evidence="3 4">
    <name type="scientific">Pyrobaculum oguniense (strain DSM 13380 / JCM 10595 / TE7)</name>
    <dbReference type="NCBI Taxonomy" id="698757"/>
    <lineage>
        <taxon>Archaea</taxon>
        <taxon>Thermoproteota</taxon>
        <taxon>Thermoprotei</taxon>
        <taxon>Thermoproteales</taxon>
        <taxon>Thermoproteaceae</taxon>
        <taxon>Pyrobaculum</taxon>
    </lineage>
</organism>
<proteinExistence type="predicted"/>
<evidence type="ECO:0000313" key="3">
    <source>
        <dbReference type="EMBL" id="AFA38646.1"/>
    </source>
</evidence>
<evidence type="ECO:0000259" key="2">
    <source>
        <dbReference type="Pfam" id="PF01935"/>
    </source>
</evidence>
<dbReference type="Pfam" id="PF01935">
    <property type="entry name" value="DUF87"/>
    <property type="match status" value="1"/>
</dbReference>
<dbReference type="Proteomes" id="UP000009062">
    <property type="component" value="Chromosome"/>
</dbReference>
<dbReference type="STRING" id="698757.Pogu_0619"/>
<sequence length="650" mass="74749">MIRRDLIFLGLALLLAGLLMPVTPAAVLLAAAALWLWGELAVVWIYARWKPVEPVRVPVGELPAHVAAYNPRNKMYFWMWRVEPNRSVLGFSSLEVVHEFYNKLALRRDEQLAYVYLYGEKFIIFSSRRYDTGRVRDVEEILREFFVPQRVTPWIGIGRPVDRRIWLSTLWVLLYAAFAGAAALLLLPIWAWIVHNFVKYYRESYMMFTLTHMPHTDTFSLSREMLELAAATDAKTIARMEKWAVAFADRPSVEIKKKFAKIYEGRDTGKRLVRLAEYKELLERVAAFNERPIFLFVYAEDDIPSMDVARDYFATADFWLRRSYVRALTGDLTRFPIFYGGTLLGAQRLVELAKDIFGKPVTVPLDSLPTVHGVIIGPSGMGKSWTVASWLYQLSKYVDVVVIDPHGDYYKWAEKVGAEVVPIPHVLPRDLPEVLRRSMWFRRLIEGKYGRLDGASPEAVLTEEAAALGIRPEYQDFRLGNIVLDLTPLKKDTEAQAFWAVVMMIYLINKLLEEKVEQLKTIIVFDEARLLSQHGTARYSEVLLDMLRDLVFGGRKYGFAVWFIVQLETQLPWDIIRSASVQLFLGGARDYVLPLARTVELDNDDVAYLLSAITPREAALSGRPYAMGILRVKPRDHKYHVKIYLDPELK</sequence>
<reference evidence="3 4" key="1">
    <citation type="journal article" date="2012" name="Stand. Genomic Sci.">
        <title>Complete genome sequence of Pyrobaculum oguniense.</title>
        <authorList>
            <person name="Bernick D.L."/>
            <person name="Karplus K."/>
            <person name="Lui L.M."/>
            <person name="Coker J.K."/>
            <person name="Murphy J.N."/>
            <person name="Chan P.P."/>
            <person name="Cozen A.E."/>
            <person name="Lowe T.M."/>
        </authorList>
    </citation>
    <scope>NUCLEOTIDE SEQUENCE [LARGE SCALE GENOMIC DNA]</scope>
    <source>
        <strain evidence="3 4">TE7</strain>
    </source>
</reference>
<dbReference type="PANTHER" id="PTHR30121">
    <property type="entry name" value="UNCHARACTERIZED PROTEIN YJGR-RELATED"/>
    <property type="match status" value="1"/>
</dbReference>
<dbReference type="eggNOG" id="arCOG00280">
    <property type="taxonomic scope" value="Archaea"/>
</dbReference>
<feature type="transmembrane region" description="Helical" evidence="1">
    <location>
        <begin position="31"/>
        <end position="47"/>
    </location>
</feature>
<evidence type="ECO:0000256" key="1">
    <source>
        <dbReference type="SAM" id="Phobius"/>
    </source>
</evidence>
<dbReference type="InterPro" id="IPR051162">
    <property type="entry name" value="T4SS_component"/>
</dbReference>
<keyword evidence="1" id="KW-0472">Membrane</keyword>
<accession>H6Q7Y9</accession>
<protein>
    <recommendedName>
        <fullName evidence="2">Helicase HerA central domain-containing protein</fullName>
    </recommendedName>
</protein>
<keyword evidence="4" id="KW-1185">Reference proteome</keyword>
<name>H6Q7Y9_PYROT</name>
<dbReference type="AlphaFoldDB" id="H6Q7Y9"/>
<feature type="transmembrane region" description="Helical" evidence="1">
    <location>
        <begin position="169"/>
        <end position="193"/>
    </location>
</feature>
<feature type="domain" description="Helicase HerA central" evidence="2">
    <location>
        <begin position="360"/>
        <end position="416"/>
    </location>
</feature>
<keyword evidence="1" id="KW-0812">Transmembrane</keyword>